<sequence>MTRCMRKEVNLKSSTYNQTGQKYFDQLMAYNSMSAHLRRILLAKSVVDSRNKKYLLRKNQRCKVQETGYKRACSRPEVTDDVIDRLAYDTLHHPMDILRMNLKPKHLDCCNYNLDSQQSRVYSDRTCCGENDRMGHRSTSKNRRTASPATTRSPKRKKFTPNSACGKELKSLRETPHIISPSTCYSQQRKCRYEKDSFFVPYTTTALSSSVFKTGSQSLMQETNRHSISSNASQYYDFDCDDQSVESKPVSKQLLSRKEEEKKYVKFIYDITNEIIQRGLYTDNELRNVFKKHIDRYKGILNKNKMLYEIYQLKISLNMTDDSDTDDELEDLIQAQKLLSVSEIRPPTPPKVLNDNKVMEKLESYRKMNDRSCVRRTVTLIDANPDLLVTERDVLMSLVEVGLDPKQVQYICKNLRDKSRDTTQTDAEASYPLDLKVDDSEELRENDRQISPKVETVESARDSVADDSSRSSEKQEASSSTSNLVSAQDETVETKEKIESQTTLENDKVDS</sequence>
<feature type="compositionally biased region" description="Basic and acidic residues" evidence="1">
    <location>
        <begin position="492"/>
        <end position="511"/>
    </location>
</feature>
<dbReference type="GO" id="GO:0005930">
    <property type="term" value="C:axoneme"/>
    <property type="evidence" value="ECO:0007669"/>
    <property type="project" value="TreeGrafter"/>
</dbReference>
<gene>
    <name evidence="2" type="ORF">LPLAT_LOCUS11913</name>
</gene>
<protein>
    <recommendedName>
        <fullName evidence="4">Spermatogenesis-associated protein 7-like protein</fullName>
    </recommendedName>
</protein>
<dbReference type="AlphaFoldDB" id="A0AAV2P4L0"/>
<keyword evidence="3" id="KW-1185">Reference proteome</keyword>
<dbReference type="GO" id="GO:0000226">
    <property type="term" value="P:microtubule cytoskeleton organization"/>
    <property type="evidence" value="ECO:0007669"/>
    <property type="project" value="TreeGrafter"/>
</dbReference>
<evidence type="ECO:0000256" key="1">
    <source>
        <dbReference type="SAM" id="MobiDB-lite"/>
    </source>
</evidence>
<evidence type="ECO:0000313" key="2">
    <source>
        <dbReference type="EMBL" id="CAL1686548.1"/>
    </source>
</evidence>
<evidence type="ECO:0000313" key="3">
    <source>
        <dbReference type="Proteomes" id="UP001497644"/>
    </source>
</evidence>
<dbReference type="PANTHER" id="PTHR14917:SF4">
    <property type="entry name" value="SPERMATOGENESIS-ASSOCIATED 7"/>
    <property type="match status" value="1"/>
</dbReference>
<feature type="region of interest" description="Disordered" evidence="1">
    <location>
        <begin position="419"/>
        <end position="511"/>
    </location>
</feature>
<dbReference type="Pfam" id="PF15244">
    <property type="entry name" value="HSD3"/>
    <property type="match status" value="1"/>
</dbReference>
<dbReference type="Proteomes" id="UP001497644">
    <property type="component" value="Chromosome 7"/>
</dbReference>
<feature type="compositionally biased region" description="Basic and acidic residues" evidence="1">
    <location>
        <begin position="435"/>
        <end position="476"/>
    </location>
</feature>
<feature type="region of interest" description="Disordered" evidence="1">
    <location>
        <begin position="132"/>
        <end position="166"/>
    </location>
</feature>
<proteinExistence type="predicted"/>
<dbReference type="GO" id="GO:0036064">
    <property type="term" value="C:ciliary basal body"/>
    <property type="evidence" value="ECO:0007669"/>
    <property type="project" value="TreeGrafter"/>
</dbReference>
<dbReference type="EMBL" id="OZ034830">
    <property type="protein sequence ID" value="CAL1686548.1"/>
    <property type="molecule type" value="Genomic_DNA"/>
</dbReference>
<name>A0AAV2P4L0_9HYME</name>
<dbReference type="PANTHER" id="PTHR14917">
    <property type="entry name" value="SPERMATOGENESIS-ASSOCIATED PROTEIN 7"/>
    <property type="match status" value="1"/>
</dbReference>
<dbReference type="InterPro" id="IPR029357">
    <property type="entry name" value="SPATA7"/>
</dbReference>
<evidence type="ECO:0008006" key="4">
    <source>
        <dbReference type="Google" id="ProtNLM"/>
    </source>
</evidence>
<organism evidence="2 3">
    <name type="scientific">Lasius platythorax</name>
    <dbReference type="NCBI Taxonomy" id="488582"/>
    <lineage>
        <taxon>Eukaryota</taxon>
        <taxon>Metazoa</taxon>
        <taxon>Ecdysozoa</taxon>
        <taxon>Arthropoda</taxon>
        <taxon>Hexapoda</taxon>
        <taxon>Insecta</taxon>
        <taxon>Pterygota</taxon>
        <taxon>Neoptera</taxon>
        <taxon>Endopterygota</taxon>
        <taxon>Hymenoptera</taxon>
        <taxon>Apocrita</taxon>
        <taxon>Aculeata</taxon>
        <taxon>Formicoidea</taxon>
        <taxon>Formicidae</taxon>
        <taxon>Formicinae</taxon>
        <taxon>Lasius</taxon>
        <taxon>Lasius</taxon>
    </lineage>
</organism>
<accession>A0AAV2P4L0</accession>
<reference evidence="2" key="1">
    <citation type="submission" date="2024-04" db="EMBL/GenBank/DDBJ databases">
        <authorList>
            <consortium name="Molecular Ecology Group"/>
        </authorList>
    </citation>
    <scope>NUCLEOTIDE SEQUENCE</scope>
</reference>